<reference evidence="1 2" key="1">
    <citation type="journal article" date="2016" name="Mol. Biol. Evol.">
        <title>Genome-Wide Survey of Gut Fungi (Harpellales) Reveals the First Horizontally Transferred Ubiquitin Gene from a Mosquito Host.</title>
        <authorList>
            <person name="Wang Y."/>
            <person name="White M.M."/>
            <person name="Kvist S."/>
            <person name="Moncalvo J.M."/>
        </authorList>
    </citation>
    <scope>NUCLEOTIDE SEQUENCE [LARGE SCALE GENOMIC DNA]</scope>
    <source>
        <strain evidence="1 2">ALG-7-W6</strain>
    </source>
</reference>
<dbReference type="STRING" id="133383.A0A1R0GLG6"/>
<dbReference type="OrthoDB" id="5526226at2759"/>
<keyword evidence="2" id="KW-1185">Reference proteome</keyword>
<organism evidence="1 2">
    <name type="scientific">Smittium mucronatum</name>
    <dbReference type="NCBI Taxonomy" id="133383"/>
    <lineage>
        <taxon>Eukaryota</taxon>
        <taxon>Fungi</taxon>
        <taxon>Fungi incertae sedis</taxon>
        <taxon>Zoopagomycota</taxon>
        <taxon>Kickxellomycotina</taxon>
        <taxon>Harpellomycetes</taxon>
        <taxon>Harpellales</taxon>
        <taxon>Legeriomycetaceae</taxon>
        <taxon>Smittium</taxon>
    </lineage>
</organism>
<keyword evidence="1" id="KW-0547">Nucleotide-binding</keyword>
<dbReference type="GO" id="GO:0004386">
    <property type="term" value="F:helicase activity"/>
    <property type="evidence" value="ECO:0007669"/>
    <property type="project" value="UniProtKB-KW"/>
</dbReference>
<sequence>MKPLISLSRQIDAIDHKISKESHERDWLTRTAEEMDIEIDPLFVKTSSVILNDSSDDEGRETTYRKEKSAKLRAQLDQMLAKPILPSGAIKSFLTGGIVSDMASKMLDPSSNFKKISFFFFYRSDPTPIPLFFFRFGGKKNREKKRSF</sequence>
<keyword evidence="1" id="KW-0347">Helicase</keyword>
<evidence type="ECO:0000313" key="1">
    <source>
        <dbReference type="EMBL" id="OLY77710.1"/>
    </source>
</evidence>
<proteinExistence type="predicted"/>
<evidence type="ECO:0000313" key="2">
    <source>
        <dbReference type="Proteomes" id="UP000187455"/>
    </source>
</evidence>
<dbReference type="Proteomes" id="UP000187455">
    <property type="component" value="Unassembled WGS sequence"/>
</dbReference>
<name>A0A1R0GLG6_9FUNG</name>
<dbReference type="EMBL" id="LSSL01007721">
    <property type="protein sequence ID" value="OLY77710.1"/>
    <property type="molecule type" value="Genomic_DNA"/>
</dbReference>
<comment type="caution">
    <text evidence="1">The sequence shown here is derived from an EMBL/GenBank/DDBJ whole genome shotgun (WGS) entry which is preliminary data.</text>
</comment>
<keyword evidence="1" id="KW-0067">ATP-binding</keyword>
<gene>
    <name evidence="1" type="ORF">AYI68_g8260</name>
</gene>
<dbReference type="AlphaFoldDB" id="A0A1R0GLG6"/>
<accession>A0A1R0GLG6</accession>
<protein>
    <submittedName>
        <fullName evidence="1">ATP-dependent RNA helicase ddx24</fullName>
    </submittedName>
</protein>
<keyword evidence="1" id="KW-0378">Hydrolase</keyword>